<dbReference type="AlphaFoldDB" id="A0A0B6YWH1"/>
<proteinExistence type="predicted"/>
<feature type="compositionally biased region" description="Basic and acidic residues" evidence="1">
    <location>
        <begin position="14"/>
        <end position="30"/>
    </location>
</feature>
<gene>
    <name evidence="2" type="primary">ORF39433</name>
</gene>
<feature type="compositionally biased region" description="Basic and acidic residues" evidence="1">
    <location>
        <begin position="59"/>
        <end position="76"/>
    </location>
</feature>
<feature type="region of interest" description="Disordered" evidence="1">
    <location>
        <begin position="14"/>
        <end position="76"/>
    </location>
</feature>
<evidence type="ECO:0000256" key="1">
    <source>
        <dbReference type="SAM" id="MobiDB-lite"/>
    </source>
</evidence>
<feature type="non-terminal residue" evidence="2">
    <location>
        <position position="1"/>
    </location>
</feature>
<dbReference type="EMBL" id="HACG01013592">
    <property type="protein sequence ID" value="CEK60457.1"/>
    <property type="molecule type" value="Transcribed_RNA"/>
</dbReference>
<feature type="compositionally biased region" description="Polar residues" evidence="1">
    <location>
        <begin position="31"/>
        <end position="58"/>
    </location>
</feature>
<accession>A0A0B6YWH1</accession>
<evidence type="ECO:0000313" key="2">
    <source>
        <dbReference type="EMBL" id="CEK60457.1"/>
    </source>
</evidence>
<sequence length="76" mass="8748">LLLVVEQSVYESSSWRRDSNYSTSEERKTSENVTTPPHENQNSSKIIVNKTGIENGTTVHRDSQHQRFTDENLVDK</sequence>
<reference evidence="2" key="1">
    <citation type="submission" date="2014-12" db="EMBL/GenBank/DDBJ databases">
        <title>Insight into the proteome of Arion vulgaris.</title>
        <authorList>
            <person name="Aradska J."/>
            <person name="Bulat T."/>
            <person name="Smidak R."/>
            <person name="Sarate P."/>
            <person name="Gangsoo J."/>
            <person name="Sialana F."/>
            <person name="Bilban M."/>
            <person name="Lubec G."/>
        </authorList>
    </citation>
    <scope>NUCLEOTIDE SEQUENCE</scope>
    <source>
        <tissue evidence="2">Skin</tissue>
    </source>
</reference>
<protein>
    <submittedName>
        <fullName evidence="2">Uncharacterized protein</fullName>
    </submittedName>
</protein>
<name>A0A0B6YWH1_9EUPU</name>
<organism evidence="2">
    <name type="scientific">Arion vulgaris</name>
    <dbReference type="NCBI Taxonomy" id="1028688"/>
    <lineage>
        <taxon>Eukaryota</taxon>
        <taxon>Metazoa</taxon>
        <taxon>Spiralia</taxon>
        <taxon>Lophotrochozoa</taxon>
        <taxon>Mollusca</taxon>
        <taxon>Gastropoda</taxon>
        <taxon>Heterobranchia</taxon>
        <taxon>Euthyneura</taxon>
        <taxon>Panpulmonata</taxon>
        <taxon>Eupulmonata</taxon>
        <taxon>Stylommatophora</taxon>
        <taxon>Helicina</taxon>
        <taxon>Arionoidea</taxon>
        <taxon>Arionidae</taxon>
        <taxon>Arion</taxon>
    </lineage>
</organism>